<dbReference type="EMBL" id="CP006664">
    <property type="protein sequence ID" value="AIJ06765.1"/>
    <property type="molecule type" value="Genomic_DNA"/>
</dbReference>
<evidence type="ECO:0000256" key="3">
    <source>
        <dbReference type="ARBA" id="ARBA00023125"/>
    </source>
</evidence>
<dbReference type="SUPFAM" id="SSF46785">
    <property type="entry name" value="Winged helix' DNA-binding domain"/>
    <property type="match status" value="1"/>
</dbReference>
<dbReference type="Gene3D" id="3.40.190.10">
    <property type="entry name" value="Periplasmic binding protein-like II"/>
    <property type="match status" value="2"/>
</dbReference>
<keyword evidence="4" id="KW-0804">Transcription</keyword>
<keyword evidence="2" id="KW-0805">Transcription regulation</keyword>
<dbReference type="AlphaFoldDB" id="A0A076LE38"/>
<dbReference type="InterPro" id="IPR036390">
    <property type="entry name" value="WH_DNA-bd_sf"/>
</dbReference>
<dbReference type="Proteomes" id="UP000028681">
    <property type="component" value="Chromosome"/>
</dbReference>
<keyword evidence="3" id="KW-0238">DNA-binding</keyword>
<dbReference type="InterPro" id="IPR050389">
    <property type="entry name" value="LysR-type_TF"/>
</dbReference>
<reference evidence="6 7" key="1">
    <citation type="journal article" date="2012" name="PLoS ONE">
        <title>Edwardsiella comparative phylogenomics reveal the new intra/inter-species taxonomic relationships, virulence evolution and niche adaptation mechanisms.</title>
        <authorList>
            <person name="Yang M."/>
            <person name="Lv Y."/>
            <person name="Xiao J."/>
            <person name="Wu H."/>
            <person name="Zheng H."/>
            <person name="Liu Q."/>
            <person name="Zhang Y."/>
            <person name="Wang Q."/>
        </authorList>
    </citation>
    <scope>NUCLEOTIDE SEQUENCE [LARGE SCALE GENOMIC DNA]</scope>
    <source>
        <strain evidence="7">080813</strain>
    </source>
</reference>
<organism evidence="6 7">
    <name type="scientific">Edwardsiella anguillarum ET080813</name>
    <dbReference type="NCBI Taxonomy" id="667120"/>
    <lineage>
        <taxon>Bacteria</taxon>
        <taxon>Pseudomonadati</taxon>
        <taxon>Pseudomonadota</taxon>
        <taxon>Gammaproteobacteria</taxon>
        <taxon>Enterobacterales</taxon>
        <taxon>Hafniaceae</taxon>
        <taxon>Edwardsiella</taxon>
    </lineage>
</organism>
<dbReference type="InterPro" id="IPR000847">
    <property type="entry name" value="LysR_HTH_N"/>
</dbReference>
<dbReference type="Gene3D" id="1.10.10.10">
    <property type="entry name" value="Winged helix-like DNA-binding domain superfamily/Winged helix DNA-binding domain"/>
    <property type="match status" value="1"/>
</dbReference>
<evidence type="ECO:0000313" key="6">
    <source>
        <dbReference type="EMBL" id="AIJ06765.1"/>
    </source>
</evidence>
<dbReference type="GO" id="GO:0003677">
    <property type="term" value="F:DNA binding"/>
    <property type="evidence" value="ECO:0007669"/>
    <property type="project" value="UniProtKB-KW"/>
</dbReference>
<dbReference type="GO" id="GO:0003700">
    <property type="term" value="F:DNA-binding transcription factor activity"/>
    <property type="evidence" value="ECO:0007669"/>
    <property type="project" value="InterPro"/>
</dbReference>
<dbReference type="RefSeq" id="WP_034162534.1">
    <property type="nucleotide sequence ID" value="NZ_CP006664.1"/>
</dbReference>
<evidence type="ECO:0000256" key="4">
    <source>
        <dbReference type="ARBA" id="ARBA00023163"/>
    </source>
</evidence>
<dbReference type="Pfam" id="PF00126">
    <property type="entry name" value="HTH_1"/>
    <property type="match status" value="1"/>
</dbReference>
<dbReference type="SUPFAM" id="SSF53850">
    <property type="entry name" value="Periplasmic binding protein-like II"/>
    <property type="match status" value="1"/>
</dbReference>
<evidence type="ECO:0000313" key="7">
    <source>
        <dbReference type="Proteomes" id="UP000028681"/>
    </source>
</evidence>
<sequence length="308" mass="35110">MFRNTFPKAIKYDSNLLITLYLLLKLKRVQSVADELCISQSAVSQKLSRLREIFNDQLLVRSKNSMVLTSFGDELLPKLEGVITHIENIYNIIDIYSDDIRPSKNIYTICINSDVYVAELIELLNKIKQDLNISDDVSFKIMSRNANLMQDLLSGKIDFFIGHLSDTPNSIKSLDMRQHTFSFAVRKGHPLAGVHTTGEALGQFKYIELIERPAALSIAYNDKFGKIPGLSSSTFCTQSIRAIVDILETSDSFAYLSDTIITKFNLLSVEITNSDISLQSKLYWHELMDNDTFHRYIREALIDKFKES</sequence>
<proteinExistence type="inferred from homology"/>
<evidence type="ECO:0000259" key="5">
    <source>
        <dbReference type="PROSITE" id="PS50931"/>
    </source>
</evidence>
<dbReference type="PANTHER" id="PTHR30118">
    <property type="entry name" value="HTH-TYPE TRANSCRIPTIONAL REGULATOR LEUO-RELATED"/>
    <property type="match status" value="1"/>
</dbReference>
<comment type="similarity">
    <text evidence="1">Belongs to the LysR transcriptional regulatory family.</text>
</comment>
<dbReference type="HOGENOM" id="CLU_902346_0_0_6"/>
<feature type="domain" description="HTH lysR-type" evidence="5">
    <location>
        <begin position="12"/>
        <end position="69"/>
    </location>
</feature>
<dbReference type="PROSITE" id="PS50931">
    <property type="entry name" value="HTH_LYSR"/>
    <property type="match status" value="1"/>
</dbReference>
<dbReference type="InterPro" id="IPR005119">
    <property type="entry name" value="LysR_subst-bd"/>
</dbReference>
<protein>
    <submittedName>
        <fullName evidence="6">Transcriptional regulator, LysR family</fullName>
    </submittedName>
</protein>
<name>A0A076LE38_9GAMM</name>
<dbReference type="KEGG" id="ete:ETEE_0285"/>
<evidence type="ECO:0000256" key="1">
    <source>
        <dbReference type="ARBA" id="ARBA00009437"/>
    </source>
</evidence>
<dbReference type="InterPro" id="IPR036388">
    <property type="entry name" value="WH-like_DNA-bd_sf"/>
</dbReference>
<dbReference type="GeneID" id="33938071"/>
<dbReference type="Pfam" id="PF03466">
    <property type="entry name" value="LysR_substrate"/>
    <property type="match status" value="1"/>
</dbReference>
<evidence type="ECO:0000256" key="2">
    <source>
        <dbReference type="ARBA" id="ARBA00023015"/>
    </source>
</evidence>
<accession>A0A076LE38</accession>
<gene>
    <name evidence="6" type="ORF">ETEE_0285</name>
</gene>
<dbReference type="PANTHER" id="PTHR30118:SF15">
    <property type="entry name" value="TRANSCRIPTIONAL REGULATORY PROTEIN"/>
    <property type="match status" value="1"/>
</dbReference>